<dbReference type="EMBL" id="UINC01004176">
    <property type="protein sequence ID" value="SVA12381.1"/>
    <property type="molecule type" value="Genomic_DNA"/>
</dbReference>
<dbReference type="GO" id="GO:0042392">
    <property type="term" value="F:sphingosine-1-phosphate phosphatase activity"/>
    <property type="evidence" value="ECO:0007669"/>
    <property type="project" value="TreeGrafter"/>
</dbReference>
<dbReference type="Pfam" id="PF01569">
    <property type="entry name" value="PAP2"/>
    <property type="match status" value="1"/>
</dbReference>
<protein>
    <recommendedName>
        <fullName evidence="2">Phosphatidic acid phosphatase type 2/haloperoxidase domain-containing protein</fullName>
    </recommendedName>
</protein>
<dbReference type="SMART" id="SM00014">
    <property type="entry name" value="acidPPc"/>
    <property type="match status" value="1"/>
</dbReference>
<evidence type="ECO:0000313" key="3">
    <source>
        <dbReference type="EMBL" id="SVA12381.1"/>
    </source>
</evidence>
<evidence type="ECO:0000259" key="2">
    <source>
        <dbReference type="SMART" id="SM00014"/>
    </source>
</evidence>
<name>A0A381TA31_9ZZZZ</name>
<keyword evidence="1" id="KW-1133">Transmembrane helix</keyword>
<keyword evidence="1" id="KW-0812">Transmembrane</keyword>
<dbReference type="SUPFAM" id="SSF48317">
    <property type="entry name" value="Acid phosphatase/Vanadium-dependent haloperoxidase"/>
    <property type="match status" value="1"/>
</dbReference>
<dbReference type="AlphaFoldDB" id="A0A381TA31"/>
<feature type="transmembrane region" description="Helical" evidence="1">
    <location>
        <begin position="156"/>
        <end position="177"/>
    </location>
</feature>
<feature type="transmembrane region" description="Helical" evidence="1">
    <location>
        <begin position="59"/>
        <end position="79"/>
    </location>
</feature>
<keyword evidence="1" id="KW-0472">Membrane</keyword>
<feature type="domain" description="Phosphatidic acid phosphatase type 2/haloperoxidase" evidence="2">
    <location>
        <begin position="61"/>
        <end position="171"/>
    </location>
</feature>
<accession>A0A381TA31</accession>
<dbReference type="PANTHER" id="PTHR14969:SF13">
    <property type="entry name" value="AT30094P"/>
    <property type="match status" value="1"/>
</dbReference>
<gene>
    <name evidence="3" type="ORF">METZ01_LOCUS65235</name>
</gene>
<sequence length="199" mass="22710">MIERLIDIDKQLMVLLNKTISNPIFDIAMPIITNQNFLAVTGIILIGYLGYFGGKRGKLTIVILLFAAGMSDAICAQIIKPWIGRIRPSHEFYEYINLLVSKGGKWSFPSNHAANSFAFATVLSYFYDKYKVPLYSVASVIAFSRVYVGVHYPLDILFGSIMGYIFSWIILSIWVIIKMRELKRGRMWVWYATSHPPNI</sequence>
<dbReference type="InterPro" id="IPR036938">
    <property type="entry name" value="PAP2/HPO_sf"/>
</dbReference>
<dbReference type="PANTHER" id="PTHR14969">
    <property type="entry name" value="SPHINGOSINE-1-PHOSPHATE PHOSPHOHYDROLASE"/>
    <property type="match status" value="1"/>
</dbReference>
<reference evidence="3" key="1">
    <citation type="submission" date="2018-05" db="EMBL/GenBank/DDBJ databases">
        <authorList>
            <person name="Lanie J.A."/>
            <person name="Ng W.-L."/>
            <person name="Kazmierczak K.M."/>
            <person name="Andrzejewski T.M."/>
            <person name="Davidsen T.M."/>
            <person name="Wayne K.J."/>
            <person name="Tettelin H."/>
            <person name="Glass J.I."/>
            <person name="Rusch D."/>
            <person name="Podicherti R."/>
            <person name="Tsui H.-C.T."/>
            <person name="Winkler M.E."/>
        </authorList>
    </citation>
    <scope>NUCLEOTIDE SEQUENCE</scope>
</reference>
<feature type="transmembrane region" description="Helical" evidence="1">
    <location>
        <begin position="37"/>
        <end position="53"/>
    </location>
</feature>
<proteinExistence type="predicted"/>
<evidence type="ECO:0000256" key="1">
    <source>
        <dbReference type="SAM" id="Phobius"/>
    </source>
</evidence>
<organism evidence="3">
    <name type="scientific">marine metagenome</name>
    <dbReference type="NCBI Taxonomy" id="408172"/>
    <lineage>
        <taxon>unclassified sequences</taxon>
        <taxon>metagenomes</taxon>
        <taxon>ecological metagenomes</taxon>
    </lineage>
</organism>
<dbReference type="InterPro" id="IPR000326">
    <property type="entry name" value="PAP2/HPO"/>
</dbReference>
<dbReference type="Gene3D" id="1.20.144.10">
    <property type="entry name" value="Phosphatidic acid phosphatase type 2/haloperoxidase"/>
    <property type="match status" value="1"/>
</dbReference>